<dbReference type="RefSeq" id="WP_043770071.1">
    <property type="nucleotide sequence ID" value="NZ_JAME01000013.1"/>
</dbReference>
<dbReference type="OrthoDB" id="7876832at2"/>
<sequence length="109" mass="11646">MDELRHPDFPVFRVVVAIAAAFGILIAAVAAIYLGYSGARAPAPPAPADFGVPRLETAPVARHEAWAARQRALLDGAEGRLPITEAMRHVRDRADPYAPLPLPDDGGTR</sequence>
<feature type="transmembrane region" description="Helical" evidence="1">
    <location>
        <begin position="12"/>
        <end position="36"/>
    </location>
</feature>
<dbReference type="AlphaFoldDB" id="X7FAD1"/>
<keyword evidence="1" id="KW-1133">Transmembrane helix</keyword>
<dbReference type="EMBL" id="JAME01000013">
    <property type="protein sequence ID" value="ETX29041.1"/>
    <property type="molecule type" value="Genomic_DNA"/>
</dbReference>
<protein>
    <submittedName>
        <fullName evidence="2">Uncharacterized protein</fullName>
    </submittedName>
</protein>
<proteinExistence type="predicted"/>
<organism evidence="2 3">
    <name type="scientific">Roseivivax isoporae LMG 25204</name>
    <dbReference type="NCBI Taxonomy" id="1449351"/>
    <lineage>
        <taxon>Bacteria</taxon>
        <taxon>Pseudomonadati</taxon>
        <taxon>Pseudomonadota</taxon>
        <taxon>Alphaproteobacteria</taxon>
        <taxon>Rhodobacterales</taxon>
        <taxon>Roseobacteraceae</taxon>
        <taxon>Roseivivax</taxon>
    </lineage>
</organism>
<dbReference type="STRING" id="1449351.RISW2_03610"/>
<keyword evidence="1" id="KW-0472">Membrane</keyword>
<gene>
    <name evidence="2" type="ORF">RISW2_03610</name>
</gene>
<dbReference type="Proteomes" id="UP000023430">
    <property type="component" value="Unassembled WGS sequence"/>
</dbReference>
<evidence type="ECO:0000313" key="2">
    <source>
        <dbReference type="EMBL" id="ETX29041.1"/>
    </source>
</evidence>
<accession>X7FAD1</accession>
<evidence type="ECO:0000256" key="1">
    <source>
        <dbReference type="SAM" id="Phobius"/>
    </source>
</evidence>
<keyword evidence="3" id="KW-1185">Reference proteome</keyword>
<comment type="caution">
    <text evidence="2">The sequence shown here is derived from an EMBL/GenBank/DDBJ whole genome shotgun (WGS) entry which is preliminary data.</text>
</comment>
<name>X7FAD1_9RHOB</name>
<keyword evidence="1" id="KW-0812">Transmembrane</keyword>
<reference evidence="2 3" key="1">
    <citation type="submission" date="2014-01" db="EMBL/GenBank/DDBJ databases">
        <title>Roseivivax isoporae LMG 25204 Genome Sequencing.</title>
        <authorList>
            <person name="Lai Q."/>
            <person name="Li G."/>
            <person name="Shao Z."/>
        </authorList>
    </citation>
    <scope>NUCLEOTIDE SEQUENCE [LARGE SCALE GENOMIC DNA]</scope>
    <source>
        <strain evidence="2 3">LMG 25204</strain>
    </source>
</reference>
<evidence type="ECO:0000313" key="3">
    <source>
        <dbReference type="Proteomes" id="UP000023430"/>
    </source>
</evidence>